<keyword evidence="4 8" id="KW-0808">Transferase</keyword>
<evidence type="ECO:0000256" key="4">
    <source>
        <dbReference type="ARBA" id="ARBA00022679"/>
    </source>
</evidence>
<dbReference type="InterPro" id="IPR004839">
    <property type="entry name" value="Aminotransferase_I/II_large"/>
</dbReference>
<dbReference type="Pfam" id="PF00155">
    <property type="entry name" value="Aminotran_1_2"/>
    <property type="match status" value="1"/>
</dbReference>
<dbReference type="InterPro" id="IPR015421">
    <property type="entry name" value="PyrdxlP-dep_Trfase_major"/>
</dbReference>
<evidence type="ECO:0000313" key="9">
    <source>
        <dbReference type="Proteomes" id="UP000182598"/>
    </source>
</evidence>
<keyword evidence="3 8" id="KW-0032">Aminotransferase</keyword>
<dbReference type="Gene3D" id="3.90.1150.10">
    <property type="entry name" value="Aspartate Aminotransferase, domain 1"/>
    <property type="match status" value="1"/>
</dbReference>
<dbReference type="EC" id="2.6.1.2" evidence="6"/>
<dbReference type="CDD" id="cd00609">
    <property type="entry name" value="AAT_like"/>
    <property type="match status" value="1"/>
</dbReference>
<dbReference type="GO" id="GO:0004021">
    <property type="term" value="F:L-alanine:2-oxoglutarate aminotransferase activity"/>
    <property type="evidence" value="ECO:0007669"/>
    <property type="project" value="UniProtKB-EC"/>
</dbReference>
<dbReference type="Proteomes" id="UP000182598">
    <property type="component" value="Unassembled WGS sequence"/>
</dbReference>
<dbReference type="InterPro" id="IPR051926">
    <property type="entry name" value="Ala_Aminotransferase"/>
</dbReference>
<comment type="similarity">
    <text evidence="2">Belongs to the class-I pyridoxal-phosphate-dependent aminotransferase family.</text>
</comment>
<dbReference type="GO" id="GO:0030170">
    <property type="term" value="F:pyridoxal phosphate binding"/>
    <property type="evidence" value="ECO:0007669"/>
    <property type="project" value="InterPro"/>
</dbReference>
<dbReference type="OrthoDB" id="9803354at2"/>
<dbReference type="SUPFAM" id="SSF53383">
    <property type="entry name" value="PLP-dependent transferases"/>
    <property type="match status" value="1"/>
</dbReference>
<proteinExistence type="inferred from homology"/>
<gene>
    <name evidence="8" type="ORF">Ga0061064_0827</name>
</gene>
<accession>A0A0K6GZG9</accession>
<protein>
    <recommendedName>
        <fullName evidence="6">alanine transaminase</fullName>
        <ecNumber evidence="6">2.6.1.2</ecNumber>
    </recommendedName>
</protein>
<evidence type="ECO:0000256" key="6">
    <source>
        <dbReference type="ARBA" id="ARBA00026106"/>
    </source>
</evidence>
<evidence type="ECO:0000313" key="8">
    <source>
        <dbReference type="EMBL" id="CUA83975.1"/>
    </source>
</evidence>
<sequence>MVTPATRMQNIRYDIRGAVQQEAERLEKAGHPIIRLNIGNLAPYELYAPQEIVSDIAENLFHAQGYSHSKGLFQARKAVMQEAQRKGIEGVTHEHIFMGNGVSELISLVTQAIVNPDDEVLIPSPDYPLWSAAVTLAGGKPVYYQCDPANQWAPNVKDIASKVTAKTRAILLINPNNPTGAVYSKALLTAIADIAETHQLLLFSDEIYDKVLFDETEHVSIAALNPRVLCFTFNGLSKAYRAAGFRSGWLIISGAIDQAGDIFNALETLSSMRLCANVPAQLAVQTALGGSQSIEALCAPEGRLYEQRNFAVEHLNAIPGVSVNSPQGAMYLFVHLDPELYPIENDQDFAMQLLQQEKVLVVPGSGFNLASNQYFRMVFLPKIDDLHEAISRIARFLKERLAAPAT</sequence>
<evidence type="ECO:0000256" key="5">
    <source>
        <dbReference type="ARBA" id="ARBA00022898"/>
    </source>
</evidence>
<evidence type="ECO:0000256" key="3">
    <source>
        <dbReference type="ARBA" id="ARBA00022576"/>
    </source>
</evidence>
<organism evidence="8 9">
    <name type="scientific">Pseudidiomarina woesei</name>
    <dbReference type="NCBI Taxonomy" id="1381080"/>
    <lineage>
        <taxon>Bacteria</taxon>
        <taxon>Pseudomonadati</taxon>
        <taxon>Pseudomonadota</taxon>
        <taxon>Gammaproteobacteria</taxon>
        <taxon>Alteromonadales</taxon>
        <taxon>Idiomarinaceae</taxon>
        <taxon>Pseudidiomarina</taxon>
    </lineage>
</organism>
<dbReference type="InterPro" id="IPR015424">
    <property type="entry name" value="PyrdxlP-dep_Trfase"/>
</dbReference>
<comment type="cofactor">
    <cofactor evidence="1">
        <name>pyridoxal 5'-phosphate</name>
        <dbReference type="ChEBI" id="CHEBI:597326"/>
    </cofactor>
</comment>
<evidence type="ECO:0000259" key="7">
    <source>
        <dbReference type="Pfam" id="PF00155"/>
    </source>
</evidence>
<keyword evidence="5" id="KW-0663">Pyridoxal phosphate</keyword>
<dbReference type="PANTHER" id="PTHR43488:SF2">
    <property type="entry name" value="GLUTAMATE-PYRUVATE AMINOTRANSFERASE ALAA"/>
    <property type="match status" value="1"/>
</dbReference>
<name>A0A0K6GZG9_9GAMM</name>
<feature type="domain" description="Aminotransferase class I/classII large" evidence="7">
    <location>
        <begin position="63"/>
        <end position="393"/>
    </location>
</feature>
<dbReference type="PANTHER" id="PTHR43488">
    <property type="entry name" value="GLUTAMATE-PYRUVATE AMINOTRANSFERASE ALAA"/>
    <property type="match status" value="1"/>
</dbReference>
<dbReference type="InterPro" id="IPR015422">
    <property type="entry name" value="PyrdxlP-dep_Trfase_small"/>
</dbReference>
<evidence type="ECO:0000256" key="2">
    <source>
        <dbReference type="ARBA" id="ARBA00007441"/>
    </source>
</evidence>
<dbReference type="Gene3D" id="3.40.640.10">
    <property type="entry name" value="Type I PLP-dependent aspartate aminotransferase-like (Major domain)"/>
    <property type="match status" value="1"/>
</dbReference>
<dbReference type="EMBL" id="CYHB01000001">
    <property type="protein sequence ID" value="CUA83975.1"/>
    <property type="molecule type" value="Genomic_DNA"/>
</dbReference>
<reference evidence="9" key="1">
    <citation type="submission" date="2015-08" db="EMBL/GenBank/DDBJ databases">
        <authorList>
            <person name="Varghese N."/>
        </authorList>
    </citation>
    <scope>NUCLEOTIDE SEQUENCE [LARGE SCALE GENOMIC DNA]</scope>
    <source>
        <strain evidence="9">DSM 27808</strain>
    </source>
</reference>
<evidence type="ECO:0000256" key="1">
    <source>
        <dbReference type="ARBA" id="ARBA00001933"/>
    </source>
</evidence>
<keyword evidence="9" id="KW-1185">Reference proteome</keyword>
<dbReference type="RefSeq" id="WP_055438472.1">
    <property type="nucleotide sequence ID" value="NZ_CYHB01000001.1"/>
</dbReference>
<dbReference type="AlphaFoldDB" id="A0A0K6GZG9"/>